<accession>A0ABR3J1L5</accession>
<feature type="region of interest" description="Disordered" evidence="1">
    <location>
        <begin position="219"/>
        <end position="258"/>
    </location>
</feature>
<name>A0ABR3J1L5_9AGAR</name>
<feature type="region of interest" description="Disordered" evidence="1">
    <location>
        <begin position="115"/>
        <end position="161"/>
    </location>
</feature>
<comment type="caution">
    <text evidence="2">The sequence shown here is derived from an EMBL/GenBank/DDBJ whole genome shotgun (WGS) entry which is preliminary data.</text>
</comment>
<keyword evidence="3" id="KW-1185">Reference proteome</keyword>
<organism evidence="2 3">
    <name type="scientific">Hohenbuehelia grisea</name>
    <dbReference type="NCBI Taxonomy" id="104357"/>
    <lineage>
        <taxon>Eukaryota</taxon>
        <taxon>Fungi</taxon>
        <taxon>Dikarya</taxon>
        <taxon>Basidiomycota</taxon>
        <taxon>Agaricomycotina</taxon>
        <taxon>Agaricomycetes</taxon>
        <taxon>Agaricomycetidae</taxon>
        <taxon>Agaricales</taxon>
        <taxon>Pleurotineae</taxon>
        <taxon>Pleurotaceae</taxon>
        <taxon>Hohenbuehelia</taxon>
    </lineage>
</organism>
<feature type="region of interest" description="Disordered" evidence="1">
    <location>
        <begin position="1"/>
        <end position="61"/>
    </location>
</feature>
<dbReference type="EMBL" id="JASNQZ010000012">
    <property type="protein sequence ID" value="KAL0949488.1"/>
    <property type="molecule type" value="Genomic_DNA"/>
</dbReference>
<reference evidence="3" key="1">
    <citation type="submission" date="2024-06" db="EMBL/GenBank/DDBJ databases">
        <title>Multi-omics analyses provide insights into the biosynthesis of the anticancer antibiotic pleurotin in Hohenbuehelia grisea.</title>
        <authorList>
            <person name="Weaver J.A."/>
            <person name="Alberti F."/>
        </authorList>
    </citation>
    <scope>NUCLEOTIDE SEQUENCE [LARGE SCALE GENOMIC DNA]</scope>
    <source>
        <strain evidence="3">T-177</strain>
    </source>
</reference>
<dbReference type="Proteomes" id="UP001556367">
    <property type="component" value="Unassembled WGS sequence"/>
</dbReference>
<feature type="compositionally biased region" description="Basic and acidic residues" evidence="1">
    <location>
        <begin position="231"/>
        <end position="252"/>
    </location>
</feature>
<gene>
    <name evidence="2" type="ORF">HGRIS_009542</name>
</gene>
<evidence type="ECO:0000313" key="3">
    <source>
        <dbReference type="Proteomes" id="UP001556367"/>
    </source>
</evidence>
<evidence type="ECO:0000256" key="1">
    <source>
        <dbReference type="SAM" id="MobiDB-lite"/>
    </source>
</evidence>
<evidence type="ECO:0000313" key="2">
    <source>
        <dbReference type="EMBL" id="KAL0949488.1"/>
    </source>
</evidence>
<protein>
    <submittedName>
        <fullName evidence="2">Uncharacterized protein</fullName>
    </submittedName>
</protein>
<sequence>MQHPTSPQIRIRPSTHRKPVPPYIPSPASSSLMDITFGEISSKPPPYAQNDDTYPPLPDDWEDRVKNALVSRADENPLFGSALAGSTMNGVAKPRPIRQSMSLGGINHSAAYAPVQRPSRQKPHQEYRPPTPPLPGSRRQTGQAVPTPPLARSVTNTTNSSMLSPLDLRRAIITADSSHTSVDTAFVARGHHVPHIASMGQLTKLPHPTVVHEIHLDPRKLHRRTQAQRAGGEKSCSRRRDARHLELSEKTEGVPSNELPSWRQCMDSLGLRCRSRFRRLGVAVGAVFR</sequence>
<feature type="region of interest" description="Disordered" evidence="1">
    <location>
        <begin position="82"/>
        <end position="102"/>
    </location>
</feature>
<proteinExistence type="predicted"/>